<dbReference type="VEuPathDB" id="VectorBase:CSON006316"/>
<sequence>MSTLTSPILYFDNRSPPVRSVLLVINYLNIPVEYKLIDLFKVEHLKEEFLKINPFHTVPCLKHNELLLTDSHAILMYLCDLYGKGSLLEIKTEKDRALIMNFLMFNATILFEREKIIMRKIFVTGSKEVDPKEVGAVEEAVDYLNKILGESEFVAGNQVSIADLSIVASFSTINLVLTFLEEKYQNVSKWFKKMKQLPCYEKGNQEGLTALQEVMDNICQGELKLKSKSEM</sequence>
<dbReference type="SFLD" id="SFLDS00019">
    <property type="entry name" value="Glutathione_Transferase_(cytos"/>
    <property type="match status" value="1"/>
</dbReference>
<feature type="domain" description="GST C-terminal" evidence="8">
    <location>
        <begin position="92"/>
        <end position="227"/>
    </location>
</feature>
<dbReference type="GO" id="GO:0004364">
    <property type="term" value="F:glutathione transferase activity"/>
    <property type="evidence" value="ECO:0007669"/>
    <property type="project" value="UniProtKB-EC"/>
</dbReference>
<dbReference type="GO" id="GO:0006749">
    <property type="term" value="P:glutathione metabolic process"/>
    <property type="evidence" value="ECO:0007669"/>
    <property type="project" value="TreeGrafter"/>
</dbReference>
<evidence type="ECO:0000256" key="2">
    <source>
        <dbReference type="ARBA" id="ARBA00011738"/>
    </source>
</evidence>
<dbReference type="Gene3D" id="3.40.30.10">
    <property type="entry name" value="Glutaredoxin"/>
    <property type="match status" value="1"/>
</dbReference>
<dbReference type="PANTHER" id="PTHR43969:SF5">
    <property type="entry name" value="GLUTATHIONE S-TRANSFERASE E14"/>
    <property type="match status" value="1"/>
</dbReference>
<dbReference type="PROSITE" id="PS50405">
    <property type="entry name" value="GST_CTER"/>
    <property type="match status" value="1"/>
</dbReference>
<dbReference type="InterPro" id="IPR036282">
    <property type="entry name" value="Glutathione-S-Trfase_C_sf"/>
</dbReference>
<dbReference type="InterPro" id="IPR004045">
    <property type="entry name" value="Glutathione_S-Trfase_N"/>
</dbReference>
<evidence type="ECO:0000256" key="4">
    <source>
        <dbReference type="ARBA" id="ARBA00022679"/>
    </source>
</evidence>
<comment type="similarity">
    <text evidence="1">Belongs to the GST superfamily. Theta family.</text>
</comment>
<dbReference type="FunFam" id="3.40.30.10:FF:000208">
    <property type="entry name" value="glutathione S-transferase 1"/>
    <property type="match status" value="1"/>
</dbReference>
<dbReference type="PROSITE" id="PS50404">
    <property type="entry name" value="GST_NTER"/>
    <property type="match status" value="1"/>
</dbReference>
<dbReference type="OMA" id="CDSHAIS"/>
<dbReference type="InterPro" id="IPR004046">
    <property type="entry name" value="GST_C"/>
</dbReference>
<accession>A0A336LYV9</accession>
<feature type="domain" description="GST N-terminal" evidence="7">
    <location>
        <begin position="5"/>
        <end position="86"/>
    </location>
</feature>
<dbReference type="CDD" id="cd03045">
    <property type="entry name" value="GST_N_Delta_Epsilon"/>
    <property type="match status" value="1"/>
</dbReference>
<keyword evidence="4" id="KW-0808">Transferase</keyword>
<dbReference type="SUPFAM" id="SSF47616">
    <property type="entry name" value="GST C-terminal domain-like"/>
    <property type="match status" value="1"/>
</dbReference>
<proteinExistence type="inferred from homology"/>
<dbReference type="EMBL" id="UFQT01000238">
    <property type="protein sequence ID" value="SSX22201.1"/>
    <property type="molecule type" value="Genomic_DNA"/>
</dbReference>
<organism evidence="9">
    <name type="scientific">Culicoides sonorensis</name>
    <name type="common">Biting midge</name>
    <dbReference type="NCBI Taxonomy" id="179676"/>
    <lineage>
        <taxon>Eukaryota</taxon>
        <taxon>Metazoa</taxon>
        <taxon>Ecdysozoa</taxon>
        <taxon>Arthropoda</taxon>
        <taxon>Hexapoda</taxon>
        <taxon>Insecta</taxon>
        <taxon>Pterygota</taxon>
        <taxon>Neoptera</taxon>
        <taxon>Endopterygota</taxon>
        <taxon>Diptera</taxon>
        <taxon>Nematocera</taxon>
        <taxon>Chironomoidea</taxon>
        <taxon>Ceratopogonidae</taxon>
        <taxon>Ceratopogoninae</taxon>
        <taxon>Culicoides</taxon>
        <taxon>Monoculicoides</taxon>
    </lineage>
</organism>
<dbReference type="CDD" id="cd03177">
    <property type="entry name" value="GST_C_Delta_Epsilon"/>
    <property type="match status" value="1"/>
</dbReference>
<dbReference type="Pfam" id="PF13417">
    <property type="entry name" value="GST_N_3"/>
    <property type="match status" value="1"/>
</dbReference>
<evidence type="ECO:0000256" key="6">
    <source>
        <dbReference type="ARBA" id="ARBA00047960"/>
    </source>
</evidence>
<protein>
    <recommendedName>
        <fullName evidence="3">glutathione transferase</fullName>
        <ecNumber evidence="3">2.5.1.18</ecNumber>
    </recommendedName>
    <alternativeName>
        <fullName evidence="5">GST class-theta</fullName>
    </alternativeName>
</protein>
<dbReference type="SFLD" id="SFLDG00358">
    <property type="entry name" value="Main_(cytGST)"/>
    <property type="match status" value="1"/>
</dbReference>
<comment type="catalytic activity">
    <reaction evidence="6">
        <text>RX + glutathione = an S-substituted glutathione + a halide anion + H(+)</text>
        <dbReference type="Rhea" id="RHEA:16437"/>
        <dbReference type="ChEBI" id="CHEBI:15378"/>
        <dbReference type="ChEBI" id="CHEBI:16042"/>
        <dbReference type="ChEBI" id="CHEBI:17792"/>
        <dbReference type="ChEBI" id="CHEBI:57925"/>
        <dbReference type="ChEBI" id="CHEBI:90779"/>
        <dbReference type="EC" id="2.5.1.18"/>
    </reaction>
</comment>
<gene>
    <name evidence="9" type="primary">CSON006316</name>
</gene>
<evidence type="ECO:0000259" key="8">
    <source>
        <dbReference type="PROSITE" id="PS50405"/>
    </source>
</evidence>
<evidence type="ECO:0000259" key="7">
    <source>
        <dbReference type="PROSITE" id="PS50404"/>
    </source>
</evidence>
<dbReference type="InterPro" id="IPR010987">
    <property type="entry name" value="Glutathione-S-Trfase_C-like"/>
</dbReference>
<dbReference type="FunFam" id="1.20.1050.10:FF:000007">
    <property type="entry name" value="Glutathione S-transferase 1-1"/>
    <property type="match status" value="1"/>
</dbReference>
<dbReference type="PANTHER" id="PTHR43969">
    <property type="entry name" value="GLUTATHIONE S TRANSFERASE D10, ISOFORM A-RELATED"/>
    <property type="match status" value="1"/>
</dbReference>
<reference evidence="9" key="1">
    <citation type="submission" date="2018-07" db="EMBL/GenBank/DDBJ databases">
        <authorList>
            <person name="Quirk P.G."/>
            <person name="Krulwich T.A."/>
        </authorList>
    </citation>
    <scope>NUCLEOTIDE SEQUENCE</scope>
</reference>
<dbReference type="SUPFAM" id="SSF52833">
    <property type="entry name" value="Thioredoxin-like"/>
    <property type="match status" value="1"/>
</dbReference>
<dbReference type="SFLD" id="SFLDG01153">
    <property type="entry name" value="Main.4:_Theta-like"/>
    <property type="match status" value="1"/>
</dbReference>
<dbReference type="AlphaFoldDB" id="A0A336LYV9"/>
<evidence type="ECO:0000313" key="9">
    <source>
        <dbReference type="EMBL" id="SSX22201.1"/>
    </source>
</evidence>
<dbReference type="Gene3D" id="1.20.1050.10">
    <property type="match status" value="1"/>
</dbReference>
<evidence type="ECO:0000256" key="3">
    <source>
        <dbReference type="ARBA" id="ARBA00012452"/>
    </source>
</evidence>
<evidence type="ECO:0000256" key="1">
    <source>
        <dbReference type="ARBA" id="ARBA00009899"/>
    </source>
</evidence>
<dbReference type="InterPro" id="IPR040079">
    <property type="entry name" value="Glutathione_S-Trfase"/>
</dbReference>
<name>A0A336LYV9_CULSO</name>
<comment type="subunit">
    <text evidence="2">Homodimer.</text>
</comment>
<dbReference type="EC" id="2.5.1.18" evidence="3"/>
<evidence type="ECO:0000256" key="5">
    <source>
        <dbReference type="ARBA" id="ARBA00041523"/>
    </source>
</evidence>
<dbReference type="Pfam" id="PF00043">
    <property type="entry name" value="GST_C"/>
    <property type="match status" value="1"/>
</dbReference>
<dbReference type="InterPro" id="IPR036249">
    <property type="entry name" value="Thioredoxin-like_sf"/>
</dbReference>